<comment type="pathway">
    <text evidence="1 13">Purine metabolism; IMP biosynthesis via de novo pathway; 5-amino-1-(5-phospho-D-ribosyl)imidazole-4-carboxamide from 5-amino-1-(5-phospho-D-ribosyl)imidazole-4-carboxylate: step 2/2.</text>
</comment>
<dbReference type="PANTHER" id="PTHR43172:SF1">
    <property type="entry name" value="ADENYLOSUCCINATE LYASE"/>
    <property type="match status" value="1"/>
</dbReference>
<reference evidence="15 16" key="2">
    <citation type="journal article" date="2011" name="J. Bacteriol.">
        <title>Complete genome sequence of the anaerobic, halophilic alkalithermophile Natranaerobius thermophilus JW/NM-WN-LF.</title>
        <authorList>
            <person name="Zhao B."/>
            <person name="Mesbah N.M."/>
            <person name="Dalin E."/>
            <person name="Goodwin L."/>
            <person name="Nolan M."/>
            <person name="Pitluck S."/>
            <person name="Chertkov O."/>
            <person name="Brettin T.S."/>
            <person name="Han J."/>
            <person name="Larimer F.W."/>
            <person name="Land M.L."/>
            <person name="Hauser L."/>
            <person name="Kyrpides N."/>
            <person name="Wiegel J."/>
        </authorList>
    </citation>
    <scope>NUCLEOTIDE SEQUENCE [LARGE SCALE GENOMIC DNA]</scope>
    <source>
        <strain evidence="16">ATCC BAA-1301 / DSM 18059 / JW/NM-WN-LF</strain>
    </source>
</reference>
<proteinExistence type="inferred from homology"/>
<dbReference type="FunCoup" id="B2A5V8">
    <property type="interactions" value="420"/>
</dbReference>
<dbReference type="FunFam" id="1.10.40.30:FF:000007">
    <property type="entry name" value="Adenylosuccinate lyase"/>
    <property type="match status" value="1"/>
</dbReference>
<dbReference type="InterPro" id="IPR020557">
    <property type="entry name" value="Fumarate_lyase_CS"/>
</dbReference>
<dbReference type="PROSITE" id="PS00163">
    <property type="entry name" value="FUMARATE_LYASES"/>
    <property type="match status" value="1"/>
</dbReference>
<dbReference type="Pfam" id="PF00206">
    <property type="entry name" value="Lyase_1"/>
    <property type="match status" value="1"/>
</dbReference>
<dbReference type="GO" id="GO:0044208">
    <property type="term" value="P:'de novo' AMP biosynthetic process"/>
    <property type="evidence" value="ECO:0007669"/>
    <property type="project" value="UniProtKB-UniPathway"/>
</dbReference>
<comment type="catalytic activity">
    <reaction evidence="11">
        <text>N(6)-(1,2-dicarboxyethyl)-AMP = fumarate + AMP</text>
        <dbReference type="Rhea" id="RHEA:16853"/>
        <dbReference type="ChEBI" id="CHEBI:29806"/>
        <dbReference type="ChEBI" id="CHEBI:57567"/>
        <dbReference type="ChEBI" id="CHEBI:456215"/>
        <dbReference type="EC" id="4.3.2.2"/>
    </reaction>
    <physiologicalReaction direction="left-to-right" evidence="11">
        <dbReference type="Rhea" id="RHEA:16854"/>
    </physiologicalReaction>
</comment>
<dbReference type="UniPathway" id="UPA00074">
    <property type="reaction ID" value="UER00132"/>
</dbReference>
<evidence type="ECO:0000256" key="3">
    <source>
        <dbReference type="ARBA" id="ARBA00008273"/>
    </source>
</evidence>
<evidence type="ECO:0000256" key="2">
    <source>
        <dbReference type="ARBA" id="ARBA00004734"/>
    </source>
</evidence>
<keyword evidence="6" id="KW-0028">Amino-acid biosynthesis</keyword>
<dbReference type="STRING" id="457570.Nther_0455"/>
<dbReference type="FunFam" id="1.20.200.10:FF:000008">
    <property type="entry name" value="Adenylosuccinate lyase"/>
    <property type="match status" value="1"/>
</dbReference>
<evidence type="ECO:0000256" key="12">
    <source>
        <dbReference type="NCBIfam" id="TIGR00928"/>
    </source>
</evidence>
<dbReference type="KEGG" id="nth:Nther_0455"/>
<reference evidence="15 16" key="1">
    <citation type="submission" date="2008-04" db="EMBL/GenBank/DDBJ databases">
        <title>Complete sequence of chromosome of Natranaerobius thermophilus JW/NM-WN-LF.</title>
        <authorList>
            <consortium name="US DOE Joint Genome Institute"/>
            <person name="Copeland A."/>
            <person name="Lucas S."/>
            <person name="Lapidus A."/>
            <person name="Glavina del Rio T."/>
            <person name="Dalin E."/>
            <person name="Tice H."/>
            <person name="Bruce D."/>
            <person name="Goodwin L."/>
            <person name="Pitluck S."/>
            <person name="Chertkov O."/>
            <person name="Brettin T."/>
            <person name="Detter J.C."/>
            <person name="Han C."/>
            <person name="Kuske C.R."/>
            <person name="Schmutz J."/>
            <person name="Larimer F."/>
            <person name="Land M."/>
            <person name="Hauser L."/>
            <person name="Kyrpides N."/>
            <person name="Lykidis A."/>
            <person name="Mesbah N.M."/>
            <person name="Wiegel J."/>
        </authorList>
    </citation>
    <scope>NUCLEOTIDE SEQUENCE [LARGE SCALE GENOMIC DNA]</scope>
    <source>
        <strain evidence="16">ATCC BAA-1301 / DSM 18059 / JW/NM-WN-LF</strain>
    </source>
</reference>
<dbReference type="GO" id="GO:0070626">
    <property type="term" value="F:(S)-2-(5-amino-1-(5-phospho-D-ribosyl)imidazole-4-carboxamido) succinate lyase (fumarate-forming) activity"/>
    <property type="evidence" value="ECO:0007669"/>
    <property type="project" value="TreeGrafter"/>
</dbReference>
<comment type="pathway">
    <text evidence="2 13">Purine metabolism; AMP biosynthesis via de novo pathway; AMP from IMP: step 2/2.</text>
</comment>
<dbReference type="NCBIfam" id="TIGR00928">
    <property type="entry name" value="purB"/>
    <property type="match status" value="1"/>
</dbReference>
<dbReference type="InterPro" id="IPR000362">
    <property type="entry name" value="Fumarate_lyase_fam"/>
</dbReference>
<evidence type="ECO:0000313" key="16">
    <source>
        <dbReference type="Proteomes" id="UP000001683"/>
    </source>
</evidence>
<feature type="domain" description="Adenylosuccinate lyase C-terminal" evidence="14">
    <location>
        <begin position="349"/>
        <end position="429"/>
    </location>
</feature>
<dbReference type="InterPro" id="IPR008948">
    <property type="entry name" value="L-Aspartase-like"/>
</dbReference>
<dbReference type="PANTHER" id="PTHR43172">
    <property type="entry name" value="ADENYLOSUCCINATE LYASE"/>
    <property type="match status" value="1"/>
</dbReference>
<protein>
    <recommendedName>
        <fullName evidence="5 12">Adenylosuccinate lyase</fullName>
        <shortName evidence="13">ASL</shortName>
        <ecNumber evidence="4 12">4.3.2.2</ecNumber>
    </recommendedName>
    <alternativeName>
        <fullName evidence="10 13">Adenylosuccinase</fullName>
    </alternativeName>
</protein>
<accession>B2A5V8</accession>
<dbReference type="Proteomes" id="UP000001683">
    <property type="component" value="Chromosome"/>
</dbReference>
<comment type="similarity">
    <text evidence="3 13">Belongs to the lyase 1 family. Adenylosuccinate lyase subfamily.</text>
</comment>
<dbReference type="SUPFAM" id="SSF48557">
    <property type="entry name" value="L-aspartase-like"/>
    <property type="match status" value="1"/>
</dbReference>
<dbReference type="Gene3D" id="1.20.200.10">
    <property type="entry name" value="Fumarase/aspartase (Central domain)"/>
    <property type="match status" value="1"/>
</dbReference>
<dbReference type="EC" id="4.3.2.2" evidence="4 12"/>
<dbReference type="GO" id="GO:0006189">
    <property type="term" value="P:'de novo' IMP biosynthetic process"/>
    <property type="evidence" value="ECO:0007669"/>
    <property type="project" value="UniProtKB-UniPathway"/>
</dbReference>
<evidence type="ECO:0000256" key="11">
    <source>
        <dbReference type="ARBA" id="ARBA00049115"/>
    </source>
</evidence>
<dbReference type="GO" id="GO:0004018">
    <property type="term" value="F:N6-(1,2-dicarboxyethyl)AMP AMP-lyase (fumarate-forming) activity"/>
    <property type="evidence" value="ECO:0007669"/>
    <property type="project" value="UniProtKB-UniRule"/>
</dbReference>
<dbReference type="InterPro" id="IPR022761">
    <property type="entry name" value="Fumarate_lyase_N"/>
</dbReference>
<evidence type="ECO:0000313" key="15">
    <source>
        <dbReference type="EMBL" id="ACB84051.1"/>
    </source>
</evidence>
<dbReference type="SMART" id="SM00998">
    <property type="entry name" value="ADSL_C"/>
    <property type="match status" value="1"/>
</dbReference>
<dbReference type="RefSeq" id="WP_012446938.1">
    <property type="nucleotide sequence ID" value="NC_010718.1"/>
</dbReference>
<name>B2A5V8_NATTJ</name>
<keyword evidence="16" id="KW-1185">Reference proteome</keyword>
<evidence type="ECO:0000256" key="13">
    <source>
        <dbReference type="RuleBase" id="RU361172"/>
    </source>
</evidence>
<evidence type="ECO:0000256" key="7">
    <source>
        <dbReference type="ARBA" id="ARBA00022755"/>
    </source>
</evidence>
<dbReference type="HOGENOM" id="CLU_030949_0_1_9"/>
<dbReference type="UniPathway" id="UPA00075">
    <property type="reaction ID" value="UER00336"/>
</dbReference>
<evidence type="ECO:0000256" key="4">
    <source>
        <dbReference type="ARBA" id="ARBA00012339"/>
    </source>
</evidence>
<dbReference type="AlphaFoldDB" id="B2A5V8"/>
<dbReference type="Pfam" id="PF10397">
    <property type="entry name" value="ADSL_C"/>
    <property type="match status" value="1"/>
</dbReference>
<keyword evidence="8 13" id="KW-0456">Lyase</keyword>
<dbReference type="PRINTS" id="PR00145">
    <property type="entry name" value="ARGSUCLYASE"/>
</dbReference>
<gene>
    <name evidence="15" type="ordered locus">Nther_0455</name>
</gene>
<evidence type="ECO:0000256" key="1">
    <source>
        <dbReference type="ARBA" id="ARBA00004706"/>
    </source>
</evidence>
<dbReference type="Gene3D" id="1.10.275.10">
    <property type="entry name" value="Fumarase/aspartase (N-terminal domain)"/>
    <property type="match status" value="1"/>
</dbReference>
<dbReference type="GO" id="GO:0005829">
    <property type="term" value="C:cytosol"/>
    <property type="evidence" value="ECO:0007669"/>
    <property type="project" value="TreeGrafter"/>
</dbReference>
<evidence type="ECO:0000259" key="14">
    <source>
        <dbReference type="SMART" id="SM00998"/>
    </source>
</evidence>
<dbReference type="CDD" id="cd01360">
    <property type="entry name" value="Adenylsuccinate_lyase_1"/>
    <property type="match status" value="1"/>
</dbReference>
<dbReference type="EMBL" id="CP001034">
    <property type="protein sequence ID" value="ACB84051.1"/>
    <property type="molecule type" value="Genomic_DNA"/>
</dbReference>
<dbReference type="InParanoid" id="B2A5V8"/>
<dbReference type="InterPro" id="IPR004769">
    <property type="entry name" value="Pur_lyase"/>
</dbReference>
<dbReference type="FunFam" id="1.10.275.10:FF:000006">
    <property type="entry name" value="Adenylosuccinate lyase"/>
    <property type="match status" value="1"/>
</dbReference>
<evidence type="ECO:0000256" key="5">
    <source>
        <dbReference type="ARBA" id="ARBA00017058"/>
    </source>
</evidence>
<keyword evidence="7 13" id="KW-0658">Purine biosynthesis</keyword>
<dbReference type="InterPro" id="IPR024083">
    <property type="entry name" value="Fumarase/histidase_N"/>
</dbReference>
<evidence type="ECO:0000256" key="10">
    <source>
        <dbReference type="ARBA" id="ARBA00030717"/>
    </source>
</evidence>
<dbReference type="GO" id="GO:0008652">
    <property type="term" value="P:amino acid biosynthetic process"/>
    <property type="evidence" value="ECO:0007669"/>
    <property type="project" value="UniProtKB-KW"/>
</dbReference>
<comment type="catalytic activity">
    <reaction evidence="9">
        <text>(2S)-2-[5-amino-1-(5-phospho-beta-D-ribosyl)imidazole-4-carboxamido]succinate = 5-amino-1-(5-phospho-beta-D-ribosyl)imidazole-4-carboxamide + fumarate</text>
        <dbReference type="Rhea" id="RHEA:23920"/>
        <dbReference type="ChEBI" id="CHEBI:29806"/>
        <dbReference type="ChEBI" id="CHEBI:58443"/>
        <dbReference type="ChEBI" id="CHEBI:58475"/>
        <dbReference type="EC" id="4.3.2.2"/>
    </reaction>
    <physiologicalReaction direction="left-to-right" evidence="9">
        <dbReference type="Rhea" id="RHEA:23921"/>
    </physiologicalReaction>
</comment>
<evidence type="ECO:0000256" key="8">
    <source>
        <dbReference type="ARBA" id="ARBA00023239"/>
    </source>
</evidence>
<organism evidence="15 16">
    <name type="scientific">Natranaerobius thermophilus (strain ATCC BAA-1301 / DSM 18059 / JW/NM-WN-LF)</name>
    <dbReference type="NCBI Taxonomy" id="457570"/>
    <lineage>
        <taxon>Bacteria</taxon>
        <taxon>Bacillati</taxon>
        <taxon>Bacillota</taxon>
        <taxon>Clostridia</taxon>
        <taxon>Natranaerobiales</taxon>
        <taxon>Natranaerobiaceae</taxon>
        <taxon>Natranaerobius</taxon>
    </lineage>
</organism>
<evidence type="ECO:0000256" key="6">
    <source>
        <dbReference type="ARBA" id="ARBA00022605"/>
    </source>
</evidence>
<dbReference type="InterPro" id="IPR019468">
    <property type="entry name" value="AdenyloSucc_lyase_C"/>
</dbReference>
<dbReference type="eggNOG" id="COG0015">
    <property type="taxonomic scope" value="Bacteria"/>
</dbReference>
<dbReference type="Gene3D" id="1.10.40.30">
    <property type="entry name" value="Fumarase/aspartase (C-terminal domain)"/>
    <property type="match status" value="1"/>
</dbReference>
<dbReference type="PRINTS" id="PR00149">
    <property type="entry name" value="FUMRATELYASE"/>
</dbReference>
<sequence>MIERYQRPEMKQLWSLENKFKKWLQVEIYSCEAFSELGEVPGEAVDKIKSNAYFDTQRVLELEKETRHDVIAFTRAVSETLGPEKKYVHYGLTSSDVVDTALSSLIRDALTLIEQELDRVLQILRDQARKYKDYPIIGRTHGVHAEPTTLGLKFALFYDELSRSRKRLDRAKENISVGKISGAVGTYANVSPYVEEYVCHKLGLQPALTSTQILQRDRHAELMSTLAILAGTMDKIATEIRNLQKTEVREVEEPFYKGQKGSSAMPHKRNPVNCEKISGLSRVIRSNAQAAFENQPLWHERDISHSSVERLIIPDSTTLSHYLLNLLAKVLENLHVYPDNMEQNLKTTNGLIYSQRVLLNLIDKGLSREKAYDLIQELAMKSWEGDENFQELLKQDSRVLEILDKEEIDNCFDPTYYTRNVDYIFERLGI</sequence>
<dbReference type="OrthoDB" id="9768878at2"/>
<evidence type="ECO:0000256" key="9">
    <source>
        <dbReference type="ARBA" id="ARBA00024477"/>
    </source>
</evidence>